<evidence type="ECO:0000313" key="2">
    <source>
        <dbReference type="Proteomes" id="UP001168821"/>
    </source>
</evidence>
<dbReference type="Proteomes" id="UP001168821">
    <property type="component" value="Unassembled WGS sequence"/>
</dbReference>
<keyword evidence="2" id="KW-1185">Reference proteome</keyword>
<organism evidence="1 2">
    <name type="scientific">Zophobas morio</name>
    <dbReference type="NCBI Taxonomy" id="2755281"/>
    <lineage>
        <taxon>Eukaryota</taxon>
        <taxon>Metazoa</taxon>
        <taxon>Ecdysozoa</taxon>
        <taxon>Arthropoda</taxon>
        <taxon>Hexapoda</taxon>
        <taxon>Insecta</taxon>
        <taxon>Pterygota</taxon>
        <taxon>Neoptera</taxon>
        <taxon>Endopterygota</taxon>
        <taxon>Coleoptera</taxon>
        <taxon>Polyphaga</taxon>
        <taxon>Cucujiformia</taxon>
        <taxon>Tenebrionidae</taxon>
        <taxon>Zophobas</taxon>
    </lineage>
</organism>
<accession>A0AA38IIB6</accession>
<gene>
    <name evidence="1" type="ORF">Zmor_009101</name>
</gene>
<reference evidence="1" key="1">
    <citation type="journal article" date="2023" name="G3 (Bethesda)">
        <title>Whole genome assemblies of Zophobas morio and Tenebrio molitor.</title>
        <authorList>
            <person name="Kaur S."/>
            <person name="Stinson S.A."/>
            <person name="diCenzo G.C."/>
        </authorList>
    </citation>
    <scope>NUCLEOTIDE SEQUENCE</scope>
    <source>
        <strain evidence="1">QUZm001</strain>
    </source>
</reference>
<sequence>MDKNPRWCVLKNELSLSDHQAIKLDITTTQTRINTYRYGNTNLEKMERIFRGNISNHAELGTCREELIKAYEQSTLRVRVDKGGGMPYWWTDSIQRLISEVNKKRKDLT</sequence>
<name>A0AA38IIB6_9CUCU</name>
<comment type="caution">
    <text evidence="1">The sequence shown here is derived from an EMBL/GenBank/DDBJ whole genome shotgun (WGS) entry which is preliminary data.</text>
</comment>
<proteinExistence type="predicted"/>
<dbReference type="AlphaFoldDB" id="A0AA38IIB6"/>
<evidence type="ECO:0000313" key="1">
    <source>
        <dbReference type="EMBL" id="KAJ3657285.1"/>
    </source>
</evidence>
<protein>
    <submittedName>
        <fullName evidence="1">Uncharacterized protein</fullName>
    </submittedName>
</protein>
<dbReference type="EMBL" id="JALNTZ010000003">
    <property type="protein sequence ID" value="KAJ3657285.1"/>
    <property type="molecule type" value="Genomic_DNA"/>
</dbReference>